<organism evidence="10 11">
    <name type="scientific">Lacticaseibacillus zeae DSM 20178 = KCTC 3804</name>
    <dbReference type="NCBI Taxonomy" id="1423816"/>
    <lineage>
        <taxon>Bacteria</taxon>
        <taxon>Bacillati</taxon>
        <taxon>Bacillota</taxon>
        <taxon>Bacilli</taxon>
        <taxon>Lactobacillales</taxon>
        <taxon>Lactobacillaceae</taxon>
        <taxon>Lacticaseibacillus</taxon>
    </lineage>
</organism>
<evidence type="ECO:0000256" key="3">
    <source>
        <dbReference type="ARBA" id="ARBA00022692"/>
    </source>
</evidence>
<keyword evidence="7" id="KW-0407">Ion channel</keyword>
<dbReference type="PANTHER" id="PTHR11537:SF254">
    <property type="entry name" value="POTASSIUM VOLTAGE-GATED CHANNEL PROTEIN SHAB"/>
    <property type="match status" value="1"/>
</dbReference>
<dbReference type="eggNOG" id="COG2126">
    <property type="taxonomic scope" value="Bacteria"/>
</dbReference>
<reference evidence="10 11" key="1">
    <citation type="journal article" date="2015" name="Genome Announc.">
        <title>Expanding the biotechnology potential of lactobacilli through comparative genomics of 213 strains and associated genera.</title>
        <authorList>
            <person name="Sun Z."/>
            <person name="Harris H.M."/>
            <person name="McCann A."/>
            <person name="Guo C."/>
            <person name="Argimon S."/>
            <person name="Zhang W."/>
            <person name="Yang X."/>
            <person name="Jeffery I.B."/>
            <person name="Cooney J.C."/>
            <person name="Kagawa T.F."/>
            <person name="Liu W."/>
            <person name="Song Y."/>
            <person name="Salvetti E."/>
            <person name="Wrobel A."/>
            <person name="Rasinkangas P."/>
            <person name="Parkhill J."/>
            <person name="Rea M.C."/>
            <person name="O'Sullivan O."/>
            <person name="Ritari J."/>
            <person name="Douillard F.P."/>
            <person name="Paul Ross R."/>
            <person name="Yang R."/>
            <person name="Briner A.E."/>
            <person name="Felis G.E."/>
            <person name="de Vos W.M."/>
            <person name="Barrangou R."/>
            <person name="Klaenhammer T.R."/>
            <person name="Caufield P.W."/>
            <person name="Cui Y."/>
            <person name="Zhang H."/>
            <person name="O'Toole P.W."/>
        </authorList>
    </citation>
    <scope>NUCLEOTIDE SEQUENCE [LARGE SCALE GENOMIC DNA]</scope>
    <source>
        <strain evidence="10 11">DSM 20178</strain>
    </source>
</reference>
<feature type="domain" description="Potassium channel" evidence="9">
    <location>
        <begin position="138"/>
        <end position="209"/>
    </location>
</feature>
<gene>
    <name evidence="10" type="ORF">FD51_GL002933</name>
</gene>
<dbReference type="InterPro" id="IPR027359">
    <property type="entry name" value="Volt_channel_dom_sf"/>
</dbReference>
<feature type="transmembrane region" description="Helical" evidence="8">
    <location>
        <begin position="74"/>
        <end position="93"/>
    </location>
</feature>
<dbReference type="Gene3D" id="1.20.120.350">
    <property type="entry name" value="Voltage-gated potassium channels. Chain C"/>
    <property type="match status" value="1"/>
</dbReference>
<dbReference type="PRINTS" id="PR00169">
    <property type="entry name" value="KCHANNEL"/>
</dbReference>
<accession>A0A0R1F145</accession>
<comment type="caution">
    <text evidence="10">The sequence shown here is derived from an EMBL/GenBank/DDBJ whole genome shotgun (WGS) entry which is preliminary data.</text>
</comment>
<dbReference type="SUPFAM" id="SSF81324">
    <property type="entry name" value="Voltage-gated potassium channels"/>
    <property type="match status" value="1"/>
</dbReference>
<keyword evidence="3 8" id="KW-0812">Transmembrane</keyword>
<dbReference type="PATRIC" id="fig|1423816.3.peg.3048"/>
<dbReference type="InterPro" id="IPR028325">
    <property type="entry name" value="VG_K_chnl"/>
</dbReference>
<dbReference type="EMBL" id="AZCT01000008">
    <property type="protein sequence ID" value="KRK12375.1"/>
    <property type="molecule type" value="Genomic_DNA"/>
</dbReference>
<sequence length="257" mass="28586">MKSDSRFIRYYNVVIALLAVISIVMVILDYSSVISLTAFPYDVVDNAILAIFTVDYFARLLTADNKFKFFKTHLLDLLAIIPFNAIFSFFRFARAFRIVRLSRAFRITRLAGIISILQGRTRKFLHKGGLIYYLWLSVILVIIAAAIYSLAEGASYSDSIWWAIVTATTVGYGDISPHTLLGRIAAVLLMFNGIGLIGALTSSITAYLAEDNNTVSTQIDDLLKLKKLLDSGGLSQDEYAQLKHHILANASQRDTDG</sequence>
<dbReference type="Pfam" id="PF07885">
    <property type="entry name" value="Ion_trans_2"/>
    <property type="match status" value="1"/>
</dbReference>
<keyword evidence="2" id="KW-0813">Transport</keyword>
<dbReference type="PANTHER" id="PTHR11537">
    <property type="entry name" value="VOLTAGE-GATED POTASSIUM CHANNEL"/>
    <property type="match status" value="1"/>
</dbReference>
<dbReference type="Proteomes" id="UP000051984">
    <property type="component" value="Unassembled WGS sequence"/>
</dbReference>
<dbReference type="GO" id="GO:0008076">
    <property type="term" value="C:voltage-gated potassium channel complex"/>
    <property type="evidence" value="ECO:0007669"/>
    <property type="project" value="InterPro"/>
</dbReference>
<proteinExistence type="predicted"/>
<keyword evidence="5" id="KW-0406">Ion transport</keyword>
<evidence type="ECO:0000313" key="10">
    <source>
        <dbReference type="EMBL" id="KRK12375.1"/>
    </source>
</evidence>
<evidence type="ECO:0000256" key="7">
    <source>
        <dbReference type="ARBA" id="ARBA00023303"/>
    </source>
</evidence>
<name>A0A0R1F145_LACZE</name>
<evidence type="ECO:0000256" key="8">
    <source>
        <dbReference type="SAM" id="Phobius"/>
    </source>
</evidence>
<feature type="transmembrane region" description="Helical" evidence="8">
    <location>
        <begin position="130"/>
        <end position="151"/>
    </location>
</feature>
<comment type="subcellular location">
    <subcellularLocation>
        <location evidence="1">Membrane</location>
        <topology evidence="1">Multi-pass membrane protein</topology>
    </subcellularLocation>
</comment>
<evidence type="ECO:0000256" key="4">
    <source>
        <dbReference type="ARBA" id="ARBA00022989"/>
    </source>
</evidence>
<dbReference type="RefSeq" id="WP_010487567.1">
    <property type="nucleotide sequence ID" value="NZ_AZCT01000008.1"/>
</dbReference>
<evidence type="ECO:0000313" key="11">
    <source>
        <dbReference type="Proteomes" id="UP000051984"/>
    </source>
</evidence>
<dbReference type="InterPro" id="IPR013099">
    <property type="entry name" value="K_chnl_dom"/>
</dbReference>
<evidence type="ECO:0000256" key="1">
    <source>
        <dbReference type="ARBA" id="ARBA00004141"/>
    </source>
</evidence>
<keyword evidence="6 8" id="KW-0472">Membrane</keyword>
<dbReference type="AlphaFoldDB" id="A0A0R1F145"/>
<protein>
    <submittedName>
        <fullName evidence="10">Potassium ion channel protein</fullName>
    </submittedName>
</protein>
<feature type="transmembrane region" description="Helical" evidence="8">
    <location>
        <begin position="7"/>
        <end position="28"/>
    </location>
</feature>
<feature type="transmembrane region" description="Helical" evidence="8">
    <location>
        <begin position="184"/>
        <end position="209"/>
    </location>
</feature>
<dbReference type="GO" id="GO:0005249">
    <property type="term" value="F:voltage-gated potassium channel activity"/>
    <property type="evidence" value="ECO:0007669"/>
    <property type="project" value="InterPro"/>
</dbReference>
<evidence type="ECO:0000256" key="5">
    <source>
        <dbReference type="ARBA" id="ARBA00023065"/>
    </source>
</evidence>
<evidence type="ECO:0000256" key="2">
    <source>
        <dbReference type="ARBA" id="ARBA00022448"/>
    </source>
</evidence>
<dbReference type="GO" id="GO:0001508">
    <property type="term" value="P:action potential"/>
    <property type="evidence" value="ECO:0007669"/>
    <property type="project" value="TreeGrafter"/>
</dbReference>
<evidence type="ECO:0000259" key="9">
    <source>
        <dbReference type="Pfam" id="PF07885"/>
    </source>
</evidence>
<evidence type="ECO:0000256" key="6">
    <source>
        <dbReference type="ARBA" id="ARBA00023136"/>
    </source>
</evidence>
<keyword evidence="4 8" id="KW-1133">Transmembrane helix</keyword>
<dbReference type="Gene3D" id="1.10.287.70">
    <property type="match status" value="1"/>
</dbReference>